<dbReference type="AlphaFoldDB" id="A0A072TFV3"/>
<reference evidence="3" key="3">
    <citation type="submission" date="2015-06" db="UniProtKB">
        <authorList>
            <consortium name="EnsemblPlants"/>
        </authorList>
    </citation>
    <scope>IDENTIFICATION</scope>
    <source>
        <strain evidence="3">cv. Jemalong A17</strain>
    </source>
</reference>
<evidence type="ECO:0000313" key="2">
    <source>
        <dbReference type="EMBL" id="KEH16404.1"/>
    </source>
</evidence>
<accession>A0A072TFV3</accession>
<reference evidence="2 4" key="1">
    <citation type="journal article" date="2011" name="Nature">
        <title>The Medicago genome provides insight into the evolution of rhizobial symbioses.</title>
        <authorList>
            <person name="Young N.D."/>
            <person name="Debelle F."/>
            <person name="Oldroyd G.E."/>
            <person name="Geurts R."/>
            <person name="Cannon S.B."/>
            <person name="Udvardi M.K."/>
            <person name="Benedito V.A."/>
            <person name="Mayer K.F."/>
            <person name="Gouzy J."/>
            <person name="Schoof H."/>
            <person name="Van de Peer Y."/>
            <person name="Proost S."/>
            <person name="Cook D.R."/>
            <person name="Meyers B.C."/>
            <person name="Spannagl M."/>
            <person name="Cheung F."/>
            <person name="De Mita S."/>
            <person name="Krishnakumar V."/>
            <person name="Gundlach H."/>
            <person name="Zhou S."/>
            <person name="Mudge J."/>
            <person name="Bharti A.K."/>
            <person name="Murray J.D."/>
            <person name="Naoumkina M.A."/>
            <person name="Rosen B."/>
            <person name="Silverstein K.A."/>
            <person name="Tang H."/>
            <person name="Rombauts S."/>
            <person name="Zhao P.X."/>
            <person name="Zhou P."/>
            <person name="Barbe V."/>
            <person name="Bardou P."/>
            <person name="Bechner M."/>
            <person name="Bellec A."/>
            <person name="Berger A."/>
            <person name="Berges H."/>
            <person name="Bidwell S."/>
            <person name="Bisseling T."/>
            <person name="Choisne N."/>
            <person name="Couloux A."/>
            <person name="Denny R."/>
            <person name="Deshpande S."/>
            <person name="Dai X."/>
            <person name="Doyle J.J."/>
            <person name="Dudez A.M."/>
            <person name="Farmer A.D."/>
            <person name="Fouteau S."/>
            <person name="Franken C."/>
            <person name="Gibelin C."/>
            <person name="Gish J."/>
            <person name="Goldstein S."/>
            <person name="Gonzalez A.J."/>
            <person name="Green P.J."/>
            <person name="Hallab A."/>
            <person name="Hartog M."/>
            <person name="Hua A."/>
            <person name="Humphray S.J."/>
            <person name="Jeong D.H."/>
            <person name="Jing Y."/>
            <person name="Jocker A."/>
            <person name="Kenton S.M."/>
            <person name="Kim D.J."/>
            <person name="Klee K."/>
            <person name="Lai H."/>
            <person name="Lang C."/>
            <person name="Lin S."/>
            <person name="Macmil S.L."/>
            <person name="Magdelenat G."/>
            <person name="Matthews L."/>
            <person name="McCorrison J."/>
            <person name="Monaghan E.L."/>
            <person name="Mun J.H."/>
            <person name="Najar F.Z."/>
            <person name="Nicholson C."/>
            <person name="Noirot C."/>
            <person name="O'Bleness M."/>
            <person name="Paule C.R."/>
            <person name="Poulain J."/>
            <person name="Prion F."/>
            <person name="Qin B."/>
            <person name="Qu C."/>
            <person name="Retzel E.F."/>
            <person name="Riddle C."/>
            <person name="Sallet E."/>
            <person name="Samain S."/>
            <person name="Samson N."/>
            <person name="Sanders I."/>
            <person name="Saurat O."/>
            <person name="Scarpelli C."/>
            <person name="Schiex T."/>
            <person name="Segurens B."/>
            <person name="Severin A.J."/>
            <person name="Sherrier D.J."/>
            <person name="Shi R."/>
            <person name="Sims S."/>
            <person name="Singer S.R."/>
            <person name="Sinharoy S."/>
            <person name="Sterck L."/>
            <person name="Viollet A."/>
            <person name="Wang B.B."/>
            <person name="Wang K."/>
            <person name="Wang M."/>
            <person name="Wang X."/>
            <person name="Warfsmann J."/>
            <person name="Weissenbach J."/>
            <person name="White D.D."/>
            <person name="White J.D."/>
            <person name="Wiley G.B."/>
            <person name="Wincker P."/>
            <person name="Xing Y."/>
            <person name="Yang L."/>
            <person name="Yao Z."/>
            <person name="Ying F."/>
            <person name="Zhai J."/>
            <person name="Zhou L."/>
            <person name="Zuber A."/>
            <person name="Denarie J."/>
            <person name="Dixon R.A."/>
            <person name="May G.D."/>
            <person name="Schwartz D.C."/>
            <person name="Rogers J."/>
            <person name="Quetier F."/>
            <person name="Town C.D."/>
            <person name="Roe B.A."/>
        </authorList>
    </citation>
    <scope>NUCLEOTIDE SEQUENCE [LARGE SCALE GENOMIC DNA]</scope>
    <source>
        <strain evidence="2">A17</strain>
        <strain evidence="3 4">cv. Jemalong A17</strain>
    </source>
</reference>
<evidence type="ECO:0000256" key="1">
    <source>
        <dbReference type="SAM" id="MobiDB-lite"/>
    </source>
</evidence>
<dbReference type="eggNOG" id="KOG0987">
    <property type="taxonomic scope" value="Eukaryota"/>
</dbReference>
<feature type="region of interest" description="Disordered" evidence="1">
    <location>
        <begin position="229"/>
        <end position="266"/>
    </location>
</feature>
<proteinExistence type="predicted"/>
<dbReference type="HOGENOM" id="CLU_898261_0_0_1"/>
<gene>
    <name evidence="2" type="ORF">MTR_0196s0030</name>
</gene>
<reference evidence="2 4" key="2">
    <citation type="journal article" date="2014" name="BMC Genomics">
        <title>An improved genome release (version Mt4.0) for the model legume Medicago truncatula.</title>
        <authorList>
            <person name="Tang H."/>
            <person name="Krishnakumar V."/>
            <person name="Bidwell S."/>
            <person name="Rosen B."/>
            <person name="Chan A."/>
            <person name="Zhou S."/>
            <person name="Gentzbittel L."/>
            <person name="Childs K.L."/>
            <person name="Yandell M."/>
            <person name="Gundlach H."/>
            <person name="Mayer K.F."/>
            <person name="Schwartz D.C."/>
            <person name="Town C.D."/>
        </authorList>
    </citation>
    <scope>GENOME REANNOTATION</scope>
    <source>
        <strain evidence="2">A17</strain>
        <strain evidence="3 4">cv. Jemalong A17</strain>
    </source>
</reference>
<organism evidence="2 4">
    <name type="scientific">Medicago truncatula</name>
    <name type="common">Barrel medic</name>
    <name type="synonym">Medicago tribuloides</name>
    <dbReference type="NCBI Taxonomy" id="3880"/>
    <lineage>
        <taxon>Eukaryota</taxon>
        <taxon>Viridiplantae</taxon>
        <taxon>Streptophyta</taxon>
        <taxon>Embryophyta</taxon>
        <taxon>Tracheophyta</taxon>
        <taxon>Spermatophyta</taxon>
        <taxon>Magnoliopsida</taxon>
        <taxon>eudicotyledons</taxon>
        <taxon>Gunneridae</taxon>
        <taxon>Pentapetalae</taxon>
        <taxon>rosids</taxon>
        <taxon>fabids</taxon>
        <taxon>Fabales</taxon>
        <taxon>Fabaceae</taxon>
        <taxon>Papilionoideae</taxon>
        <taxon>50 kb inversion clade</taxon>
        <taxon>NPAAA clade</taxon>
        <taxon>Hologalegina</taxon>
        <taxon>IRL clade</taxon>
        <taxon>Trifolieae</taxon>
        <taxon>Medicago</taxon>
    </lineage>
</organism>
<dbReference type="EnsemblPlants" id="KEH16404">
    <property type="protein sequence ID" value="KEH16404"/>
    <property type="gene ID" value="MTR_0196s0030"/>
</dbReference>
<keyword evidence="4" id="KW-1185">Reference proteome</keyword>
<dbReference type="Proteomes" id="UP000002051">
    <property type="component" value="Unassembled WGS sequence"/>
</dbReference>
<name>A0A072TFV3_MEDTR</name>
<protein>
    <submittedName>
        <fullName evidence="2 3">Uncharacterized protein</fullName>
    </submittedName>
</protein>
<evidence type="ECO:0000313" key="4">
    <source>
        <dbReference type="Proteomes" id="UP000002051"/>
    </source>
</evidence>
<dbReference type="EMBL" id="KL402921">
    <property type="protein sequence ID" value="KEH16404.1"/>
    <property type="molecule type" value="Genomic_DNA"/>
</dbReference>
<sequence length="310" mass="35090">MEIVDPVTRRKIKFMCQQETKGVVEKEKELDSSRFKHWYTGKVGSINGVGLEEYPNVKFWKDLKGLIQDIPQEENIFLGGGLNGHERVGVYLPKSMFTHGQLYVTISRVTSRKGLKLLILDEDNNVCKETTNVVYRESKRTTSRLDPLFPYRMMRTWSVLFDDVVFDDGVDKISNIPLMSKIFDDDPSPFGDESQHDHRDQSEEKEGKNQRSKPFVQLRRWRRHPWAAGHHAGGTSLTGEDEDLPLFPESGERREPVNRTGPGPVQSPSFLAVGSRVSHPGSIQRLLCNLGFSVLGFGLGFLGKGAIECI</sequence>
<evidence type="ECO:0000313" key="3">
    <source>
        <dbReference type="EnsemblPlants" id="KEH16404"/>
    </source>
</evidence>
<feature type="region of interest" description="Disordered" evidence="1">
    <location>
        <begin position="184"/>
        <end position="214"/>
    </location>
</feature>
<feature type="compositionally biased region" description="Basic and acidic residues" evidence="1">
    <location>
        <begin position="193"/>
        <end position="209"/>
    </location>
</feature>